<dbReference type="EMBL" id="CMVM020000129">
    <property type="status" value="NOT_ANNOTATED_CDS"/>
    <property type="molecule type" value="Genomic_DNA"/>
</dbReference>
<organism evidence="1 2">
    <name type="scientific">Onchocerca volvulus</name>
    <dbReference type="NCBI Taxonomy" id="6282"/>
    <lineage>
        <taxon>Eukaryota</taxon>
        <taxon>Metazoa</taxon>
        <taxon>Ecdysozoa</taxon>
        <taxon>Nematoda</taxon>
        <taxon>Chromadorea</taxon>
        <taxon>Rhabditida</taxon>
        <taxon>Spirurina</taxon>
        <taxon>Spiruromorpha</taxon>
        <taxon>Filarioidea</taxon>
        <taxon>Onchocercidae</taxon>
        <taxon>Onchocerca</taxon>
    </lineage>
</organism>
<dbReference type="AlphaFoldDB" id="A0A8R1TTL0"/>
<dbReference type="Proteomes" id="UP000024404">
    <property type="component" value="Unassembled WGS sequence"/>
</dbReference>
<sequence>MKKNRNVFKQKMIFERICKNMAHSNKSVNQLFNQQSVIEQNDGQLAFLIMSSTLHRVHFKNVG</sequence>
<name>A0A8R1TTL0_ONCVO</name>
<keyword evidence="2" id="KW-1185">Reference proteome</keyword>
<evidence type="ECO:0000313" key="1">
    <source>
        <dbReference type="EnsemblMetazoa" id="OVOC4206.1"/>
    </source>
</evidence>
<protein>
    <submittedName>
        <fullName evidence="1">Uncharacterized protein</fullName>
    </submittedName>
</protein>
<accession>A0A8R1TTL0</accession>
<proteinExistence type="predicted"/>
<evidence type="ECO:0000313" key="2">
    <source>
        <dbReference type="Proteomes" id="UP000024404"/>
    </source>
</evidence>
<dbReference type="EnsemblMetazoa" id="OVOC4206.1">
    <property type="protein sequence ID" value="OVOC4206.1"/>
    <property type="gene ID" value="WBGene00241015"/>
</dbReference>
<reference evidence="1" key="2">
    <citation type="submission" date="2022-06" db="UniProtKB">
        <authorList>
            <consortium name="EnsemblMetazoa"/>
        </authorList>
    </citation>
    <scope>IDENTIFICATION</scope>
</reference>
<reference evidence="2" key="1">
    <citation type="submission" date="2013-10" db="EMBL/GenBank/DDBJ databases">
        <title>Genome sequencing of Onchocerca volvulus.</title>
        <authorList>
            <person name="Cotton J."/>
            <person name="Tsai J."/>
            <person name="Stanley E."/>
            <person name="Tracey A."/>
            <person name="Holroyd N."/>
            <person name="Lustigman S."/>
            <person name="Berriman M."/>
        </authorList>
    </citation>
    <scope>NUCLEOTIDE SEQUENCE</scope>
</reference>